<organism evidence="1 2">
    <name type="scientific">Trifolium medium</name>
    <dbReference type="NCBI Taxonomy" id="97028"/>
    <lineage>
        <taxon>Eukaryota</taxon>
        <taxon>Viridiplantae</taxon>
        <taxon>Streptophyta</taxon>
        <taxon>Embryophyta</taxon>
        <taxon>Tracheophyta</taxon>
        <taxon>Spermatophyta</taxon>
        <taxon>Magnoliopsida</taxon>
        <taxon>eudicotyledons</taxon>
        <taxon>Gunneridae</taxon>
        <taxon>Pentapetalae</taxon>
        <taxon>rosids</taxon>
        <taxon>fabids</taxon>
        <taxon>Fabales</taxon>
        <taxon>Fabaceae</taxon>
        <taxon>Papilionoideae</taxon>
        <taxon>50 kb inversion clade</taxon>
        <taxon>NPAAA clade</taxon>
        <taxon>Hologalegina</taxon>
        <taxon>IRL clade</taxon>
        <taxon>Trifolieae</taxon>
        <taxon>Trifolium</taxon>
    </lineage>
</organism>
<dbReference type="Proteomes" id="UP000265520">
    <property type="component" value="Unassembled WGS sequence"/>
</dbReference>
<evidence type="ECO:0000313" key="2">
    <source>
        <dbReference type="Proteomes" id="UP000265520"/>
    </source>
</evidence>
<dbReference type="AlphaFoldDB" id="A0A392TKE1"/>
<evidence type="ECO:0000313" key="1">
    <source>
        <dbReference type="EMBL" id="MCI61418.1"/>
    </source>
</evidence>
<protein>
    <submittedName>
        <fullName evidence="1">Uncharacterized protein</fullName>
    </submittedName>
</protein>
<comment type="caution">
    <text evidence="1">The sequence shown here is derived from an EMBL/GenBank/DDBJ whole genome shotgun (WGS) entry which is preliminary data.</text>
</comment>
<keyword evidence="2" id="KW-1185">Reference proteome</keyword>
<sequence length="46" mass="4919">HSSIFMHPDSPGSPSAGPILVSVGDLVRDAYLERESSPRPTSPPFQ</sequence>
<proteinExistence type="predicted"/>
<accession>A0A392TKE1</accession>
<dbReference type="EMBL" id="LXQA010599643">
    <property type="protein sequence ID" value="MCI61418.1"/>
    <property type="molecule type" value="Genomic_DNA"/>
</dbReference>
<reference evidence="1 2" key="1">
    <citation type="journal article" date="2018" name="Front. Plant Sci.">
        <title>Red Clover (Trifolium pratense) and Zigzag Clover (T. medium) - A Picture of Genomic Similarities and Differences.</title>
        <authorList>
            <person name="Dluhosova J."/>
            <person name="Istvanek J."/>
            <person name="Nedelnik J."/>
            <person name="Repkova J."/>
        </authorList>
    </citation>
    <scope>NUCLEOTIDE SEQUENCE [LARGE SCALE GENOMIC DNA]</scope>
    <source>
        <strain evidence="2">cv. 10/8</strain>
        <tissue evidence="1">Leaf</tissue>
    </source>
</reference>
<name>A0A392TKE1_9FABA</name>
<feature type="non-terminal residue" evidence="1">
    <location>
        <position position="1"/>
    </location>
</feature>